<protein>
    <recommendedName>
        <fullName evidence="3">Reverse transcriptase domain-containing protein</fullName>
    </recommendedName>
</protein>
<accession>A0A016W9A7</accession>
<evidence type="ECO:0000313" key="2">
    <source>
        <dbReference type="Proteomes" id="UP000024635"/>
    </source>
</evidence>
<organism evidence="1 2">
    <name type="scientific">Ancylostoma ceylanicum</name>
    <dbReference type="NCBI Taxonomy" id="53326"/>
    <lineage>
        <taxon>Eukaryota</taxon>
        <taxon>Metazoa</taxon>
        <taxon>Ecdysozoa</taxon>
        <taxon>Nematoda</taxon>
        <taxon>Chromadorea</taxon>
        <taxon>Rhabditida</taxon>
        <taxon>Rhabditina</taxon>
        <taxon>Rhabditomorpha</taxon>
        <taxon>Strongyloidea</taxon>
        <taxon>Ancylostomatidae</taxon>
        <taxon>Ancylostomatinae</taxon>
        <taxon>Ancylostoma</taxon>
    </lineage>
</organism>
<dbReference type="OrthoDB" id="410104at2759"/>
<dbReference type="Proteomes" id="UP000024635">
    <property type="component" value="Unassembled WGS sequence"/>
</dbReference>
<sequence>MLAESQTPEVWQISTTAPVWEGKGDCADCSSYRPIRLLCHTMKIFERILDSRLRAIVSTTANQCGFVKDCGAIDAIHATHSLKDIGRKTALFISHSSISRKRSIASRVNSYGYLCESMESLRNTCVGLRCCTRSRQAL</sequence>
<gene>
    <name evidence="1" type="primary">Acey_s0925.g3063</name>
    <name evidence="1" type="ORF">Y032_0925g3063</name>
</gene>
<evidence type="ECO:0000313" key="1">
    <source>
        <dbReference type="EMBL" id="EYC36186.1"/>
    </source>
</evidence>
<comment type="caution">
    <text evidence="1">The sequence shown here is derived from an EMBL/GenBank/DDBJ whole genome shotgun (WGS) entry which is preliminary data.</text>
</comment>
<keyword evidence="2" id="KW-1185">Reference proteome</keyword>
<name>A0A016W9A7_9BILA</name>
<reference evidence="2" key="1">
    <citation type="journal article" date="2015" name="Nat. Genet.">
        <title>The genome and transcriptome of the zoonotic hookworm Ancylostoma ceylanicum identify infection-specific gene families.</title>
        <authorList>
            <person name="Schwarz E.M."/>
            <person name="Hu Y."/>
            <person name="Antoshechkin I."/>
            <person name="Miller M.M."/>
            <person name="Sternberg P.W."/>
            <person name="Aroian R.V."/>
        </authorList>
    </citation>
    <scope>NUCLEOTIDE SEQUENCE</scope>
    <source>
        <strain evidence="2">HY135</strain>
    </source>
</reference>
<proteinExistence type="predicted"/>
<dbReference type="AlphaFoldDB" id="A0A016W9A7"/>
<evidence type="ECO:0008006" key="3">
    <source>
        <dbReference type="Google" id="ProtNLM"/>
    </source>
</evidence>
<dbReference type="EMBL" id="JARK01000525">
    <property type="protein sequence ID" value="EYC36186.1"/>
    <property type="molecule type" value="Genomic_DNA"/>
</dbReference>